<dbReference type="Gene3D" id="2.60.120.380">
    <property type="match status" value="1"/>
</dbReference>
<feature type="domain" description="Ubiquitin fusion degradation protein UFD1 N-terminal subdomain 2" evidence="5">
    <location>
        <begin position="131"/>
        <end position="208"/>
    </location>
</feature>
<evidence type="ECO:0000259" key="3">
    <source>
        <dbReference type="Pfam" id="PF03152"/>
    </source>
</evidence>
<feature type="non-terminal residue" evidence="6">
    <location>
        <position position="411"/>
    </location>
</feature>
<evidence type="ECO:0000259" key="4">
    <source>
        <dbReference type="Pfam" id="PF24503"/>
    </source>
</evidence>
<dbReference type="InterPro" id="IPR042299">
    <property type="entry name" value="Ufd1-like_Nn"/>
</dbReference>
<proteinExistence type="inferred from homology"/>
<dbReference type="Pfam" id="PF23580">
    <property type="entry name" value="Znf_XAF1_N"/>
    <property type="match status" value="1"/>
</dbReference>
<dbReference type="GO" id="GO:0036503">
    <property type="term" value="P:ERAD pathway"/>
    <property type="evidence" value="ECO:0007669"/>
    <property type="project" value="TreeGrafter"/>
</dbReference>
<dbReference type="PANTHER" id="PTHR12555">
    <property type="entry name" value="UBIQUITIN FUSION DEGRADATON PROTEIN 1"/>
    <property type="match status" value="1"/>
</dbReference>
<comment type="caution">
    <text evidence="6">The sequence shown here is derived from an EMBL/GenBank/DDBJ whole genome shotgun (WGS) entry which is preliminary data.</text>
</comment>
<dbReference type="InterPro" id="IPR004854">
    <property type="entry name" value="Ufd1-like"/>
</dbReference>
<evidence type="ECO:0000256" key="2">
    <source>
        <dbReference type="ARBA" id="ARBA00022786"/>
    </source>
</evidence>
<reference evidence="6" key="1">
    <citation type="journal article" date="2020" name="Fungal Divers.">
        <title>Resolving the Mortierellaceae phylogeny through synthesis of multi-gene phylogenetics and phylogenomics.</title>
        <authorList>
            <person name="Vandepol N."/>
            <person name="Liber J."/>
            <person name="Desiro A."/>
            <person name="Na H."/>
            <person name="Kennedy M."/>
            <person name="Barry K."/>
            <person name="Grigoriev I.V."/>
            <person name="Miller A.N."/>
            <person name="O'Donnell K."/>
            <person name="Stajich J.E."/>
            <person name="Bonito G."/>
        </authorList>
    </citation>
    <scope>NUCLEOTIDE SEQUENCE</scope>
    <source>
        <strain evidence="6">REB-010B</strain>
    </source>
</reference>
<dbReference type="PANTHER" id="PTHR12555:SF15">
    <property type="entry name" value="FUSION DEGRADATION PROTEIN (UFD1), PUTATIVE (AFU_ORTHOLOGUE AFUA_4G04640)-RELATED"/>
    <property type="match status" value="1"/>
</dbReference>
<feature type="domain" description="Ubiquitin fusion degradation protein UFD1 N-terminal subdomain 1" evidence="3">
    <location>
        <begin position="71"/>
        <end position="127"/>
    </location>
</feature>
<dbReference type="Pfam" id="PF24503">
    <property type="entry name" value="DUF7590"/>
    <property type="match status" value="1"/>
</dbReference>
<dbReference type="AlphaFoldDB" id="A0A9P6RG88"/>
<dbReference type="Proteomes" id="UP000738325">
    <property type="component" value="Unassembled WGS sequence"/>
</dbReference>
<comment type="similarity">
    <text evidence="1">Belongs to the UFD1 family.</text>
</comment>
<dbReference type="OrthoDB" id="193703at2759"/>
<keyword evidence="2" id="KW-0833">Ubl conjugation pathway</keyword>
<dbReference type="EMBL" id="JAAAIP010000315">
    <property type="protein sequence ID" value="KAG0319626.1"/>
    <property type="molecule type" value="Genomic_DNA"/>
</dbReference>
<accession>A0A9P6RG88</accession>
<name>A0A9P6RG88_9FUNG</name>
<gene>
    <name evidence="6" type="ORF">BGZ99_005001</name>
</gene>
<feature type="domain" description="DUF7590" evidence="4">
    <location>
        <begin position="238"/>
        <end position="355"/>
    </location>
</feature>
<dbReference type="Pfam" id="PF24842">
    <property type="entry name" value="UFD1_N2"/>
    <property type="match status" value="1"/>
</dbReference>
<dbReference type="GO" id="GO:0034098">
    <property type="term" value="C:VCP-NPL4-UFD1 AAA ATPase complex"/>
    <property type="evidence" value="ECO:0007669"/>
    <property type="project" value="TreeGrafter"/>
</dbReference>
<protein>
    <submittedName>
        <fullName evidence="6">Uncharacterized protein</fullName>
    </submittedName>
</protein>
<evidence type="ECO:0000256" key="1">
    <source>
        <dbReference type="ARBA" id="ARBA00006043"/>
    </source>
</evidence>
<dbReference type="Pfam" id="PF03152">
    <property type="entry name" value="UFD1_N1"/>
    <property type="match status" value="1"/>
</dbReference>
<evidence type="ECO:0000313" key="7">
    <source>
        <dbReference type="Proteomes" id="UP000738325"/>
    </source>
</evidence>
<sequence>MSFTWASTFTVSTATSASKGDKIVLPPNALESIIQAHGAVRPPQRRYLNTSYNAAPQDYDQQDNNEPIPHTELPSPLTFQILNPLNRSITHGGVQEFSAADGQVHLPAWMMATLSLAVGDEVLVKFAPLSKGTWARFRPTTADYTDIIDFRALLEAELRSRYTTLTRGEVLKVHQGLREYGFVVEELKPEPGEAVCITDTDLEVDIVPLEASSPFGESSSVLAEGQQARDGSLRRSLLRIGVESSGSVNIGEYQYWSIDIPNKDADIQVRVDVQEPGDLDLLVSTRMPVSLQDHNWANFEAIGARIITISASDPDYTTPQDDTIHIAVYGRAAPGIEPSLSNSSDHVPYSICVRYDSKETPLHQPSMPTDAMPETNNQGVPGYQECSNCGSWIPAQSLILHSNFCLRNNIR</sequence>
<dbReference type="InterPro" id="IPR056012">
    <property type="entry name" value="DUF7590"/>
</dbReference>
<dbReference type="Gene3D" id="3.10.330.10">
    <property type="match status" value="1"/>
</dbReference>
<evidence type="ECO:0000313" key="6">
    <source>
        <dbReference type="EMBL" id="KAG0319626.1"/>
    </source>
</evidence>
<keyword evidence="7" id="KW-1185">Reference proteome</keyword>
<organism evidence="6 7">
    <name type="scientific">Dissophora globulifera</name>
    <dbReference type="NCBI Taxonomy" id="979702"/>
    <lineage>
        <taxon>Eukaryota</taxon>
        <taxon>Fungi</taxon>
        <taxon>Fungi incertae sedis</taxon>
        <taxon>Mucoromycota</taxon>
        <taxon>Mortierellomycotina</taxon>
        <taxon>Mortierellomycetes</taxon>
        <taxon>Mortierellales</taxon>
        <taxon>Mortierellaceae</taxon>
        <taxon>Dissophora</taxon>
    </lineage>
</organism>
<dbReference type="InterPro" id="IPR055418">
    <property type="entry name" value="UFD1_N2"/>
</dbReference>
<dbReference type="GO" id="GO:0006511">
    <property type="term" value="P:ubiquitin-dependent protein catabolic process"/>
    <property type="evidence" value="ECO:0007669"/>
    <property type="project" value="InterPro"/>
</dbReference>
<evidence type="ECO:0000259" key="5">
    <source>
        <dbReference type="Pfam" id="PF24842"/>
    </source>
</evidence>
<dbReference type="InterPro" id="IPR055417">
    <property type="entry name" value="UFD1_N1"/>
</dbReference>
<dbReference type="GO" id="GO:0031593">
    <property type="term" value="F:polyubiquitin modification-dependent protein binding"/>
    <property type="evidence" value="ECO:0007669"/>
    <property type="project" value="TreeGrafter"/>
</dbReference>
<dbReference type="Gene3D" id="2.40.40.50">
    <property type="entry name" value="Ubiquitin fusion degradation protein UFD1, N-terminal domain"/>
    <property type="match status" value="1"/>
</dbReference>